<dbReference type="EMBL" id="ML213636">
    <property type="protein sequence ID" value="TFK34091.1"/>
    <property type="molecule type" value="Genomic_DNA"/>
</dbReference>
<name>A0A5C3LZ81_9AGAR</name>
<feature type="compositionally biased region" description="Polar residues" evidence="1">
    <location>
        <begin position="1"/>
        <end position="12"/>
    </location>
</feature>
<evidence type="ECO:0000313" key="2">
    <source>
        <dbReference type="EMBL" id="TFK34091.1"/>
    </source>
</evidence>
<reference evidence="2 3" key="1">
    <citation type="journal article" date="2019" name="Nat. Ecol. Evol.">
        <title>Megaphylogeny resolves global patterns of mushroom evolution.</title>
        <authorList>
            <person name="Varga T."/>
            <person name="Krizsan K."/>
            <person name="Foldi C."/>
            <person name="Dima B."/>
            <person name="Sanchez-Garcia M."/>
            <person name="Sanchez-Ramirez S."/>
            <person name="Szollosi G.J."/>
            <person name="Szarkandi J.G."/>
            <person name="Papp V."/>
            <person name="Albert L."/>
            <person name="Andreopoulos W."/>
            <person name="Angelini C."/>
            <person name="Antonin V."/>
            <person name="Barry K.W."/>
            <person name="Bougher N.L."/>
            <person name="Buchanan P."/>
            <person name="Buyck B."/>
            <person name="Bense V."/>
            <person name="Catcheside P."/>
            <person name="Chovatia M."/>
            <person name="Cooper J."/>
            <person name="Damon W."/>
            <person name="Desjardin D."/>
            <person name="Finy P."/>
            <person name="Geml J."/>
            <person name="Haridas S."/>
            <person name="Hughes K."/>
            <person name="Justo A."/>
            <person name="Karasinski D."/>
            <person name="Kautmanova I."/>
            <person name="Kiss B."/>
            <person name="Kocsube S."/>
            <person name="Kotiranta H."/>
            <person name="LaButti K.M."/>
            <person name="Lechner B.E."/>
            <person name="Liimatainen K."/>
            <person name="Lipzen A."/>
            <person name="Lukacs Z."/>
            <person name="Mihaltcheva S."/>
            <person name="Morgado L.N."/>
            <person name="Niskanen T."/>
            <person name="Noordeloos M.E."/>
            <person name="Ohm R.A."/>
            <person name="Ortiz-Santana B."/>
            <person name="Ovrebo C."/>
            <person name="Racz N."/>
            <person name="Riley R."/>
            <person name="Savchenko A."/>
            <person name="Shiryaev A."/>
            <person name="Soop K."/>
            <person name="Spirin V."/>
            <person name="Szebenyi C."/>
            <person name="Tomsovsky M."/>
            <person name="Tulloss R.E."/>
            <person name="Uehling J."/>
            <person name="Grigoriev I.V."/>
            <person name="Vagvolgyi C."/>
            <person name="Papp T."/>
            <person name="Martin F.M."/>
            <person name="Miettinen O."/>
            <person name="Hibbett D.S."/>
            <person name="Nagy L.G."/>
        </authorList>
    </citation>
    <scope>NUCLEOTIDE SEQUENCE [LARGE SCALE GENOMIC DNA]</scope>
    <source>
        <strain evidence="2 3">CBS 166.37</strain>
    </source>
</reference>
<dbReference type="OrthoDB" id="3160134at2759"/>
<proteinExistence type="predicted"/>
<sequence length="352" mass="39409">MLNDKNSSTSIASDRRPLDDALQLGPRKRPCLSDPLVHYGRHFGCTIHALCSVKAVMTNGMLRMAELQDQPDDSFTPQERCEHRVFIQLLQMVPGLEERLFSGEEGEVLQAAELIQRGVASTRSDDTKGLKGPILDWISPEGSSLTLPLSHSMKMDRGFQHEATGRLLCPVGLDWSDAVTKEKLRSGALAVPGDQWPIFIYANNKFNEDDPWKGLLRGRLLVMAYKHVFTSPSSVEKEPKATRSGNARIHGMTSVLSASIAYIAMQTRFSLSSSAVFLRSDLSTDLERFYNSIIEFLDDPEEAHEVRDLLTWWNRQVFPRYIPVSTSLLKHSALGCLKARHALMRSSITTPL</sequence>
<accession>A0A5C3LZ81</accession>
<dbReference type="Pfam" id="PF20414">
    <property type="entry name" value="DUF6698"/>
    <property type="match status" value="1"/>
</dbReference>
<evidence type="ECO:0000313" key="3">
    <source>
        <dbReference type="Proteomes" id="UP000308652"/>
    </source>
</evidence>
<evidence type="ECO:0000256" key="1">
    <source>
        <dbReference type="SAM" id="MobiDB-lite"/>
    </source>
</evidence>
<dbReference type="STRING" id="68775.A0A5C3LZ81"/>
<keyword evidence="3" id="KW-1185">Reference proteome</keyword>
<gene>
    <name evidence="2" type="ORF">BDQ12DRAFT_614041</name>
</gene>
<organism evidence="2 3">
    <name type="scientific">Crucibulum laeve</name>
    <dbReference type="NCBI Taxonomy" id="68775"/>
    <lineage>
        <taxon>Eukaryota</taxon>
        <taxon>Fungi</taxon>
        <taxon>Dikarya</taxon>
        <taxon>Basidiomycota</taxon>
        <taxon>Agaricomycotina</taxon>
        <taxon>Agaricomycetes</taxon>
        <taxon>Agaricomycetidae</taxon>
        <taxon>Agaricales</taxon>
        <taxon>Agaricineae</taxon>
        <taxon>Nidulariaceae</taxon>
        <taxon>Crucibulum</taxon>
    </lineage>
</organism>
<feature type="region of interest" description="Disordered" evidence="1">
    <location>
        <begin position="1"/>
        <end position="24"/>
    </location>
</feature>
<dbReference type="AlphaFoldDB" id="A0A5C3LZ81"/>
<dbReference type="Proteomes" id="UP000308652">
    <property type="component" value="Unassembled WGS sequence"/>
</dbReference>
<dbReference type="InterPro" id="IPR046521">
    <property type="entry name" value="DUF6698"/>
</dbReference>
<protein>
    <submittedName>
        <fullName evidence="2">Uncharacterized protein</fullName>
    </submittedName>
</protein>